<feature type="compositionally biased region" description="Low complexity" evidence="1">
    <location>
        <begin position="1"/>
        <end position="29"/>
    </location>
</feature>
<reference evidence="3" key="1">
    <citation type="journal article" date="2019" name="Int. J. Syst. Evol. Microbiol.">
        <title>The Global Catalogue of Microorganisms (GCM) 10K type strain sequencing project: providing services to taxonomists for standard genome sequencing and annotation.</title>
        <authorList>
            <consortium name="The Broad Institute Genomics Platform"/>
            <consortium name="The Broad Institute Genome Sequencing Center for Infectious Disease"/>
            <person name="Wu L."/>
            <person name="Ma J."/>
        </authorList>
    </citation>
    <scope>NUCLEOTIDE SEQUENCE [LARGE SCALE GENOMIC DNA]</scope>
    <source>
        <strain evidence="3">JCM 15900</strain>
    </source>
</reference>
<accession>A0ABP5IEZ0</accession>
<dbReference type="EMBL" id="BAAAPZ010000006">
    <property type="protein sequence ID" value="GAA2097191.1"/>
    <property type="molecule type" value="Genomic_DNA"/>
</dbReference>
<feature type="region of interest" description="Disordered" evidence="1">
    <location>
        <begin position="1"/>
        <end position="40"/>
    </location>
</feature>
<keyword evidence="3" id="KW-1185">Reference proteome</keyword>
<dbReference type="Pfam" id="PF06089">
    <property type="entry name" value="Asparaginase_II"/>
    <property type="match status" value="1"/>
</dbReference>
<gene>
    <name evidence="2" type="ORF">GCM10009823_17730</name>
</gene>
<dbReference type="InterPro" id="IPR010349">
    <property type="entry name" value="Asparaginase_II"/>
</dbReference>
<name>A0ABP5IEZ0_9MICO</name>
<comment type="caution">
    <text evidence="2">The sequence shown here is derived from an EMBL/GenBank/DDBJ whole genome shotgun (WGS) entry which is preliminary data.</text>
</comment>
<proteinExistence type="predicted"/>
<sequence length="385" mass="38094">MGAQASGAGAEASGAGAENSGAGMEASGAPPVGASAQGVNGPHTFTAAQAAELAVVERSGFIESRHLGAAVVLDPSGRVATSMGAVEEPVFVRSSLKPLQAVASLRMGARVEGASAALATASHKSEQRHIDTVAAMLASAGLDEHALRCPSAPPAHGATRVARREAGQEFSRLHFNCSGKHAAFLMAAVAGGHSTEDYLDPAHPVQQEVARVVEEFSGAPSAAVGTDGCGAPVHALPLTGLARAIGRFAVGDTPETRTLMDGVLAHPWGIQGEGHPNTVVIERLGTFAKGGAEGVLVLATPDGWSLALKCLDGSARPAELVGLNLLAAVGAVDRQAAAEALARVLPAVTGGSGPDGAAVPAGAVRSGAGLLAALEGLGVQPLAVG</sequence>
<evidence type="ECO:0000313" key="2">
    <source>
        <dbReference type="EMBL" id="GAA2097191.1"/>
    </source>
</evidence>
<evidence type="ECO:0000313" key="3">
    <source>
        <dbReference type="Proteomes" id="UP001500984"/>
    </source>
</evidence>
<dbReference type="PANTHER" id="PTHR42110">
    <property type="entry name" value="L-ASPARAGINASE, PUTATIVE (AFU_ORTHOLOGUE AFUA_3G11890)-RELATED"/>
    <property type="match status" value="1"/>
</dbReference>
<evidence type="ECO:0008006" key="4">
    <source>
        <dbReference type="Google" id="ProtNLM"/>
    </source>
</evidence>
<dbReference type="PANTHER" id="PTHR42110:SF1">
    <property type="entry name" value="L-ASPARAGINASE, PUTATIVE (AFU_ORTHOLOGUE AFUA_3G11890)-RELATED"/>
    <property type="match status" value="1"/>
</dbReference>
<evidence type="ECO:0000256" key="1">
    <source>
        <dbReference type="SAM" id="MobiDB-lite"/>
    </source>
</evidence>
<protein>
    <recommendedName>
        <fullName evidence="4">Asparaginase</fullName>
    </recommendedName>
</protein>
<organism evidence="2 3">
    <name type="scientific">Brevibacterium salitolerans</name>
    <dbReference type="NCBI Taxonomy" id="1403566"/>
    <lineage>
        <taxon>Bacteria</taxon>
        <taxon>Bacillati</taxon>
        <taxon>Actinomycetota</taxon>
        <taxon>Actinomycetes</taxon>
        <taxon>Micrococcales</taxon>
        <taxon>Brevibacteriaceae</taxon>
        <taxon>Brevibacterium</taxon>
    </lineage>
</organism>
<dbReference type="Proteomes" id="UP001500984">
    <property type="component" value="Unassembled WGS sequence"/>
</dbReference>